<proteinExistence type="inferred from homology"/>
<comment type="subcellular location">
    <subcellularLocation>
        <location evidence="1">Membrane</location>
        <topology evidence="1">Lipid-anchor</topology>
    </subcellularLocation>
</comment>
<organism evidence="10 11">
    <name type="scientific">Litchfieldia luteola</name>
    <dbReference type="NCBI Taxonomy" id="682179"/>
    <lineage>
        <taxon>Bacteria</taxon>
        <taxon>Bacillati</taxon>
        <taxon>Bacillota</taxon>
        <taxon>Bacilli</taxon>
        <taxon>Bacillales</taxon>
        <taxon>Bacillaceae</taxon>
        <taxon>Litchfieldia</taxon>
    </lineage>
</organism>
<evidence type="ECO:0000256" key="5">
    <source>
        <dbReference type="ARBA" id="ARBA00023136"/>
    </source>
</evidence>
<keyword evidence="3" id="KW-0309">Germination</keyword>
<dbReference type="Proteomes" id="UP001516662">
    <property type="component" value="Unassembled WGS sequence"/>
</dbReference>
<comment type="similarity">
    <text evidence="2">Belongs to the GerABKC lipoprotein family.</text>
</comment>
<evidence type="ECO:0000256" key="2">
    <source>
        <dbReference type="ARBA" id="ARBA00007886"/>
    </source>
</evidence>
<keyword evidence="5" id="KW-0472">Membrane</keyword>
<comment type="caution">
    <text evidence="10">The sequence shown here is derived from an EMBL/GenBank/DDBJ whole genome shotgun (WGS) entry which is preliminary data.</text>
</comment>
<keyword evidence="7" id="KW-0449">Lipoprotein</keyword>
<evidence type="ECO:0000259" key="8">
    <source>
        <dbReference type="Pfam" id="PF05504"/>
    </source>
</evidence>
<dbReference type="PANTHER" id="PTHR35789">
    <property type="entry name" value="SPORE GERMINATION PROTEIN B3"/>
    <property type="match status" value="1"/>
</dbReference>
<dbReference type="InterPro" id="IPR008844">
    <property type="entry name" value="Spore_GerAC-like"/>
</dbReference>
<protein>
    <submittedName>
        <fullName evidence="10">Ger(X)C family spore germination protein</fullName>
    </submittedName>
</protein>
<evidence type="ECO:0000313" key="11">
    <source>
        <dbReference type="Proteomes" id="UP001516662"/>
    </source>
</evidence>
<evidence type="ECO:0000256" key="3">
    <source>
        <dbReference type="ARBA" id="ARBA00022544"/>
    </source>
</evidence>
<evidence type="ECO:0000256" key="6">
    <source>
        <dbReference type="ARBA" id="ARBA00023139"/>
    </source>
</evidence>
<dbReference type="NCBIfam" id="TIGR02887">
    <property type="entry name" value="spore_ger_x_C"/>
    <property type="match status" value="1"/>
</dbReference>
<dbReference type="Gene3D" id="3.30.300.210">
    <property type="entry name" value="Nutrient germinant receptor protein C, domain 3"/>
    <property type="match status" value="1"/>
</dbReference>
<evidence type="ECO:0000313" key="10">
    <source>
        <dbReference type="EMBL" id="MBE4908466.1"/>
    </source>
</evidence>
<dbReference type="EMBL" id="JADCLJ010000020">
    <property type="protein sequence ID" value="MBE4908466.1"/>
    <property type="molecule type" value="Genomic_DNA"/>
</dbReference>
<dbReference type="InterPro" id="IPR046953">
    <property type="entry name" value="Spore_GerAC-like_C"/>
</dbReference>
<reference evidence="10 11" key="1">
    <citation type="submission" date="2020-10" db="EMBL/GenBank/DDBJ databases">
        <title>Bacillus sp. HD4P25, an endophyte from a halophyte.</title>
        <authorList>
            <person name="Sun J.-Q."/>
        </authorList>
    </citation>
    <scope>NUCLEOTIDE SEQUENCE [LARGE SCALE GENOMIC DNA]</scope>
    <source>
        <strain evidence="10 11">YIM 93174</strain>
    </source>
</reference>
<feature type="domain" description="Spore germination GerAC-like C-terminal" evidence="8">
    <location>
        <begin position="203"/>
        <end position="369"/>
    </location>
</feature>
<dbReference type="Pfam" id="PF05504">
    <property type="entry name" value="Spore_GerAC"/>
    <property type="match status" value="1"/>
</dbReference>
<dbReference type="InterPro" id="IPR038501">
    <property type="entry name" value="Spore_GerAC_C_sf"/>
</dbReference>
<dbReference type="InterPro" id="IPR057336">
    <property type="entry name" value="GerAC_N"/>
</dbReference>
<feature type="domain" description="Spore germination protein N-terminal" evidence="9">
    <location>
        <begin position="20"/>
        <end position="193"/>
    </location>
</feature>
<keyword evidence="6" id="KW-0564">Palmitate</keyword>
<dbReference type="PROSITE" id="PS51257">
    <property type="entry name" value="PROKAR_LIPOPROTEIN"/>
    <property type="match status" value="1"/>
</dbReference>
<keyword evidence="4" id="KW-0732">Signal</keyword>
<dbReference type="PANTHER" id="PTHR35789:SF1">
    <property type="entry name" value="SPORE GERMINATION PROTEIN B3"/>
    <property type="match status" value="1"/>
</dbReference>
<evidence type="ECO:0000259" key="9">
    <source>
        <dbReference type="Pfam" id="PF25198"/>
    </source>
</evidence>
<name>A0ABR9QIZ8_9BACI</name>
<dbReference type="RefSeq" id="WP_193536195.1">
    <property type="nucleotide sequence ID" value="NZ_JADCLJ010000020.1"/>
</dbReference>
<keyword evidence="11" id="KW-1185">Reference proteome</keyword>
<gene>
    <name evidence="10" type="ORF">IMZ08_10405</name>
</gene>
<evidence type="ECO:0000256" key="1">
    <source>
        <dbReference type="ARBA" id="ARBA00004635"/>
    </source>
</evidence>
<evidence type="ECO:0000256" key="7">
    <source>
        <dbReference type="ARBA" id="ARBA00023288"/>
    </source>
</evidence>
<evidence type="ECO:0000256" key="4">
    <source>
        <dbReference type="ARBA" id="ARBA00022729"/>
    </source>
</evidence>
<dbReference type="Pfam" id="PF25198">
    <property type="entry name" value="Spore_GerAC_N"/>
    <property type="match status" value="1"/>
</dbReference>
<sequence>MSVYRFFFLVFILFLTGCSDQHILEDLGMIHTVTYDLADDGEKYSKNPKLKVSVSIPVTSERVKEDRELLVTTAASSKDARSKFAAMTNRQIVSGQLQNSLFGEALAKGGLWPHIDTLVRDPAIGQTVRLIIANQDAYEVVNQHYKARPRTGDYISNLLEQSVNGNAIPRVTVYHFTRDYFDDGIDPVMPMLKNEGDNIVVAGIALFQDDKYITKISPEKGTLFVLSYKDISGGNLNIKLNEGEENQELVMLTAVIGNRKIRAKKIQDRHYEVSLTLEVEGSVLEYIGDKTISDDKDRAKLEEDLSYYVKTEVGKLIATMQENKVDSIGIGKFVRNAITYEEWKSLDWHEVFPTVKVNTEAKVVIKEIGKFK</sequence>
<accession>A0ABR9QIZ8</accession>